<name>A0A8S3YF24_PARAO</name>
<evidence type="ECO:0000256" key="3">
    <source>
        <dbReference type="PROSITE-ProRule" id="PRU00023"/>
    </source>
</evidence>
<dbReference type="EMBL" id="CAJQZP010001624">
    <property type="protein sequence ID" value="CAG5057330.1"/>
    <property type="molecule type" value="Genomic_DNA"/>
</dbReference>
<dbReference type="AlphaFoldDB" id="A0A8S3YF24"/>
<feature type="repeat" description="ANK" evidence="3">
    <location>
        <begin position="399"/>
        <end position="432"/>
    </location>
</feature>
<dbReference type="InterPro" id="IPR005139">
    <property type="entry name" value="PCRF"/>
</dbReference>
<feature type="domain" description="Prokaryotic-type class I peptide chain release factors" evidence="4">
    <location>
        <begin position="238"/>
        <end position="254"/>
    </location>
</feature>
<dbReference type="PANTHER" id="PTHR43116">
    <property type="entry name" value="PEPTIDE CHAIN RELEASE FACTOR 2"/>
    <property type="match status" value="1"/>
</dbReference>
<evidence type="ECO:0000313" key="6">
    <source>
        <dbReference type="Proteomes" id="UP000691718"/>
    </source>
</evidence>
<evidence type="ECO:0000313" key="5">
    <source>
        <dbReference type="EMBL" id="CAG5057330.1"/>
    </source>
</evidence>
<dbReference type="PANTHER" id="PTHR43116:SF3">
    <property type="entry name" value="CLASS I PEPTIDE CHAIN RELEASE FACTOR"/>
    <property type="match status" value="1"/>
</dbReference>
<dbReference type="Pfam" id="PF13637">
    <property type="entry name" value="Ank_4"/>
    <property type="match status" value="1"/>
</dbReference>
<protein>
    <submittedName>
        <fullName evidence="5">(apollo) hypothetical protein</fullName>
    </submittedName>
</protein>
<dbReference type="Pfam" id="PF00472">
    <property type="entry name" value="RF-1"/>
    <property type="match status" value="1"/>
</dbReference>
<dbReference type="Pfam" id="PF12796">
    <property type="entry name" value="Ank_2"/>
    <property type="match status" value="1"/>
</dbReference>
<dbReference type="Proteomes" id="UP000691718">
    <property type="component" value="Unassembled WGS sequence"/>
</dbReference>
<feature type="repeat" description="ANK" evidence="3">
    <location>
        <begin position="332"/>
        <end position="364"/>
    </location>
</feature>
<feature type="repeat" description="ANK" evidence="3">
    <location>
        <begin position="365"/>
        <end position="398"/>
    </location>
</feature>
<dbReference type="InterPro" id="IPR002110">
    <property type="entry name" value="Ankyrin_rpt"/>
</dbReference>
<dbReference type="SMART" id="SM00248">
    <property type="entry name" value="ANK"/>
    <property type="match status" value="4"/>
</dbReference>
<proteinExistence type="inferred from homology"/>
<dbReference type="PROSITE" id="PS50088">
    <property type="entry name" value="ANK_REPEAT"/>
    <property type="match status" value="4"/>
</dbReference>
<keyword evidence="3" id="KW-0040">ANK repeat</keyword>
<dbReference type="GO" id="GO:0005737">
    <property type="term" value="C:cytoplasm"/>
    <property type="evidence" value="ECO:0007669"/>
    <property type="project" value="UniProtKB-ARBA"/>
</dbReference>
<keyword evidence="2" id="KW-0648">Protein biosynthesis</keyword>
<reference evidence="5" key="1">
    <citation type="submission" date="2021-04" db="EMBL/GenBank/DDBJ databases">
        <authorList>
            <person name="Tunstrom K."/>
        </authorList>
    </citation>
    <scope>NUCLEOTIDE SEQUENCE</scope>
</reference>
<evidence type="ECO:0000259" key="4">
    <source>
        <dbReference type="PROSITE" id="PS00745"/>
    </source>
</evidence>
<keyword evidence="6" id="KW-1185">Reference proteome</keyword>
<dbReference type="InterPro" id="IPR000352">
    <property type="entry name" value="Pep_chain_release_fac_I"/>
</dbReference>
<evidence type="ECO:0000256" key="2">
    <source>
        <dbReference type="ARBA" id="ARBA00022917"/>
    </source>
</evidence>
<feature type="repeat" description="ANK" evidence="3">
    <location>
        <begin position="299"/>
        <end position="331"/>
    </location>
</feature>
<dbReference type="PROSITE" id="PS00745">
    <property type="entry name" value="RF_PROK_I"/>
    <property type="match status" value="1"/>
</dbReference>
<organism evidence="5 6">
    <name type="scientific">Parnassius apollo</name>
    <name type="common">Apollo butterfly</name>
    <name type="synonym">Papilio apollo</name>
    <dbReference type="NCBI Taxonomy" id="110799"/>
    <lineage>
        <taxon>Eukaryota</taxon>
        <taxon>Metazoa</taxon>
        <taxon>Ecdysozoa</taxon>
        <taxon>Arthropoda</taxon>
        <taxon>Hexapoda</taxon>
        <taxon>Insecta</taxon>
        <taxon>Pterygota</taxon>
        <taxon>Neoptera</taxon>
        <taxon>Endopterygota</taxon>
        <taxon>Lepidoptera</taxon>
        <taxon>Glossata</taxon>
        <taxon>Ditrysia</taxon>
        <taxon>Papilionoidea</taxon>
        <taxon>Papilionidae</taxon>
        <taxon>Parnassiinae</taxon>
        <taxon>Parnassini</taxon>
        <taxon>Parnassius</taxon>
        <taxon>Parnassius</taxon>
    </lineage>
</organism>
<gene>
    <name evidence="5" type="ORF">PAPOLLO_LOCUS27126</name>
</gene>
<dbReference type="FunFam" id="3.30.160.20:FF:000004">
    <property type="entry name" value="Peptide chain release factor 1"/>
    <property type="match status" value="1"/>
</dbReference>
<sequence length="467" mass="52317">MKVFLLSRGVFDIEKLRLRLEELDSQASNDNLWQDNQKAQEILKERSKINNDVELFLKLERDYNDAISLMKSAIDENDEEFFSEVESELAKLEQLIQLKETESLFTRKADNNNCFLEIHSGDGGTESNDWAEMLMRMYVRWAEIYHNFKVEVVEKLGESVGIKSAMIFNHYLFNHHVGEKAYGWAKSESGIHRLVRISPFDANGRRHTSFASVGVTPVTEDSIDIAVDEKDLKIDTYRASGAGGQHVNKTESAVRITHIPIGVVVQCQNGRSQHRNKEEALKLLKGQVEEVDFNAADENGKISLHRSALSGHKEVVNILIGAGANVKVVNNNGETPLHFAAVTYNEEVIKALVKGGADVNAVNKDCETPLHFAGMGCLNEHSFTILIINGADVNLADKNGRTPLHAAALGDFNARVIDVLIENGVVPSLKDKDRKTSMNLDKYRYIKQILEKKAIKTVLLPVVQLHY</sequence>
<comment type="caution">
    <text evidence="5">The sequence shown here is derived from an EMBL/GenBank/DDBJ whole genome shotgun (WGS) entry which is preliminary data.</text>
</comment>
<dbReference type="Pfam" id="PF03462">
    <property type="entry name" value="PCRF"/>
    <property type="match status" value="1"/>
</dbReference>
<dbReference type="SMART" id="SM00937">
    <property type="entry name" value="PCRF"/>
    <property type="match status" value="1"/>
</dbReference>
<dbReference type="PROSITE" id="PS50297">
    <property type="entry name" value="ANK_REP_REGION"/>
    <property type="match status" value="3"/>
</dbReference>
<accession>A0A8S3YF24</accession>
<dbReference type="GO" id="GO:0003747">
    <property type="term" value="F:translation release factor activity"/>
    <property type="evidence" value="ECO:0007669"/>
    <property type="project" value="InterPro"/>
</dbReference>
<dbReference type="OrthoDB" id="2019491at2759"/>
<comment type="similarity">
    <text evidence="1">Belongs to the prokaryotic/mitochondrial release factor family.</text>
</comment>
<evidence type="ECO:0000256" key="1">
    <source>
        <dbReference type="ARBA" id="ARBA00010835"/>
    </source>
</evidence>